<dbReference type="Proteomes" id="UP001164539">
    <property type="component" value="Chromosome 13"/>
</dbReference>
<organism evidence="1 2">
    <name type="scientific">Melia azedarach</name>
    <name type="common">Chinaberry tree</name>
    <dbReference type="NCBI Taxonomy" id="155640"/>
    <lineage>
        <taxon>Eukaryota</taxon>
        <taxon>Viridiplantae</taxon>
        <taxon>Streptophyta</taxon>
        <taxon>Embryophyta</taxon>
        <taxon>Tracheophyta</taxon>
        <taxon>Spermatophyta</taxon>
        <taxon>Magnoliopsida</taxon>
        <taxon>eudicotyledons</taxon>
        <taxon>Gunneridae</taxon>
        <taxon>Pentapetalae</taxon>
        <taxon>rosids</taxon>
        <taxon>malvids</taxon>
        <taxon>Sapindales</taxon>
        <taxon>Meliaceae</taxon>
        <taxon>Melia</taxon>
    </lineage>
</organism>
<keyword evidence="2" id="KW-1185">Reference proteome</keyword>
<evidence type="ECO:0000313" key="2">
    <source>
        <dbReference type="Proteomes" id="UP001164539"/>
    </source>
</evidence>
<protein>
    <submittedName>
        <fullName evidence="1">Leucine-rich repeat receptor-like protein kinase family protein</fullName>
    </submittedName>
</protein>
<proteinExistence type="predicted"/>
<gene>
    <name evidence="1" type="ORF">OWV82_023074</name>
</gene>
<sequence length="471" mass="51372">MASVAFFFVGFLVFAGEVIAMQRDLDGLGEMVMDEDELLGLFEVMSSLLEDPDWADVHPQPCTDTPWPGVECEIGEDLSIFHVTKIHLGPDVIIPTCKVSANLSDSLLKLTYLKTLSIFNCFVSSPVALSPTLFGALSSLEHLALQSNPALIGEIPPSLAEISGLRVLSLSQNNLQGNIPKELGGLVNLVQLDLSYNNLSGKIPEEIGGLKGLSILDLSWNSIEGQVPCSLGMLQLLQKIDLSYNRLVGSIPPAIGKLNRLVLLDLSHNSIQGPIPETLSGLKQLQDLTVDHNPINSKIPLFLGTLKNLTSISFSGCGLTGPVPNFFSSLNNLTALSLDNNNLSGRVPPYLGSLPLLDQLNLSHNQLNGELQFPEEFIERLGKRLDVKGNENLCTSNKQYLKKNISMYLEIPPCSGTKEKGNNKTFQEYPDDSSWYHGKISSNTAAAQWLNQKKLIVSSTSVFCWLSFVLL</sequence>
<accession>A0ACC1WXS1</accession>
<name>A0ACC1WXS1_MELAZ</name>
<comment type="caution">
    <text evidence="1">The sequence shown here is derived from an EMBL/GenBank/DDBJ whole genome shotgun (WGS) entry which is preliminary data.</text>
</comment>
<evidence type="ECO:0000313" key="1">
    <source>
        <dbReference type="EMBL" id="KAJ4703133.1"/>
    </source>
</evidence>
<reference evidence="1 2" key="1">
    <citation type="journal article" date="2023" name="Science">
        <title>Complex scaffold remodeling in plant triterpene biosynthesis.</title>
        <authorList>
            <person name="De La Pena R."/>
            <person name="Hodgson H."/>
            <person name="Liu J.C."/>
            <person name="Stephenson M.J."/>
            <person name="Martin A.C."/>
            <person name="Owen C."/>
            <person name="Harkess A."/>
            <person name="Leebens-Mack J."/>
            <person name="Jimenez L.E."/>
            <person name="Osbourn A."/>
            <person name="Sattely E.S."/>
        </authorList>
    </citation>
    <scope>NUCLEOTIDE SEQUENCE [LARGE SCALE GENOMIC DNA]</scope>
    <source>
        <strain evidence="2">cv. JPN11</strain>
        <tissue evidence="1">Leaf</tissue>
    </source>
</reference>
<dbReference type="EMBL" id="CM051406">
    <property type="protein sequence ID" value="KAJ4703133.1"/>
    <property type="molecule type" value="Genomic_DNA"/>
</dbReference>